<evidence type="ECO:0000259" key="4">
    <source>
        <dbReference type="PROSITE" id="PS50887"/>
    </source>
</evidence>
<evidence type="ECO:0000256" key="2">
    <source>
        <dbReference type="ARBA" id="ARBA00034247"/>
    </source>
</evidence>
<feature type="transmembrane region" description="Helical" evidence="3">
    <location>
        <begin position="62"/>
        <end position="80"/>
    </location>
</feature>
<proteinExistence type="predicted"/>
<evidence type="ECO:0000256" key="1">
    <source>
        <dbReference type="ARBA" id="ARBA00012528"/>
    </source>
</evidence>
<organism evidence="5 6">
    <name type="scientific">Magnetospirillum aberrantis SpK</name>
    <dbReference type="NCBI Taxonomy" id="908842"/>
    <lineage>
        <taxon>Bacteria</taxon>
        <taxon>Pseudomonadati</taxon>
        <taxon>Pseudomonadota</taxon>
        <taxon>Alphaproteobacteria</taxon>
        <taxon>Rhodospirillales</taxon>
        <taxon>Rhodospirillaceae</taxon>
        <taxon>Magnetospirillum</taxon>
    </lineage>
</organism>
<reference evidence="5 6" key="1">
    <citation type="submission" date="2020-02" db="EMBL/GenBank/DDBJ databases">
        <authorList>
            <person name="Dziuba M."/>
            <person name="Kuznetsov B."/>
            <person name="Mardanov A."/>
            <person name="Ravin N."/>
            <person name="Grouzdev D."/>
        </authorList>
    </citation>
    <scope>NUCLEOTIDE SEQUENCE [LARGE SCALE GENOMIC DNA]</scope>
    <source>
        <strain evidence="5 6">SpK</strain>
    </source>
</reference>
<dbReference type="SMART" id="SM00267">
    <property type="entry name" value="GGDEF"/>
    <property type="match status" value="1"/>
</dbReference>
<dbReference type="Gene3D" id="3.30.70.270">
    <property type="match status" value="1"/>
</dbReference>
<evidence type="ECO:0000313" key="5">
    <source>
        <dbReference type="EMBL" id="NFV81285.1"/>
    </source>
</evidence>
<feature type="transmembrane region" description="Helical" evidence="3">
    <location>
        <begin position="152"/>
        <end position="172"/>
    </location>
</feature>
<dbReference type="AlphaFoldDB" id="A0A7C9QV44"/>
<name>A0A7C9QV44_9PROT</name>
<feature type="transmembrane region" description="Helical" evidence="3">
    <location>
        <begin position="121"/>
        <end position="140"/>
    </location>
</feature>
<dbReference type="EMBL" id="JAAIYP010000039">
    <property type="protein sequence ID" value="NFV81285.1"/>
    <property type="molecule type" value="Genomic_DNA"/>
</dbReference>
<dbReference type="InterPro" id="IPR000160">
    <property type="entry name" value="GGDEF_dom"/>
</dbReference>
<dbReference type="CDD" id="cd01949">
    <property type="entry name" value="GGDEF"/>
    <property type="match status" value="1"/>
</dbReference>
<dbReference type="Pfam" id="PF00990">
    <property type="entry name" value="GGDEF"/>
    <property type="match status" value="1"/>
</dbReference>
<gene>
    <name evidence="5" type="ORF">G4223_14295</name>
</gene>
<dbReference type="NCBIfam" id="TIGR00254">
    <property type="entry name" value="GGDEF"/>
    <property type="match status" value="1"/>
</dbReference>
<dbReference type="Proteomes" id="UP000480684">
    <property type="component" value="Unassembled WGS sequence"/>
</dbReference>
<feature type="transmembrane region" description="Helical" evidence="3">
    <location>
        <begin position="38"/>
        <end position="56"/>
    </location>
</feature>
<dbReference type="PANTHER" id="PTHR45138:SF9">
    <property type="entry name" value="DIGUANYLATE CYCLASE DGCM-RELATED"/>
    <property type="match status" value="1"/>
</dbReference>
<protein>
    <recommendedName>
        <fullName evidence="1">diguanylate cyclase</fullName>
        <ecNumber evidence="1">2.7.7.65</ecNumber>
    </recommendedName>
</protein>
<dbReference type="PROSITE" id="PS50887">
    <property type="entry name" value="GGDEF"/>
    <property type="match status" value="1"/>
</dbReference>
<dbReference type="GO" id="GO:1902201">
    <property type="term" value="P:negative regulation of bacterial-type flagellum-dependent cell motility"/>
    <property type="evidence" value="ECO:0007669"/>
    <property type="project" value="TreeGrafter"/>
</dbReference>
<feature type="transmembrane region" description="Helical" evidence="3">
    <location>
        <begin position="6"/>
        <end position="26"/>
    </location>
</feature>
<sequence length="386" mass="41780">MALDFQTLVVAVSLAAAFCASARILLWRMHPDVPGLGHWGWAGILSAIALALYSQMHGLPRWWMLPLPPLLASTALMVAWDGFRRFFGRSPLPRATWVVLAAVVALPPYAASALDWTSGRILTNSASIGVLATLIARELWRPSPWSGLATRVTAYTYAATALFMVLRIAAALRGPEVDFNGPFPSLSLLWWLANSVAVALGMALMTGERLQWDLDRQASQDPLTGTLNRRAFTALATREVARSRRTGRPLSLLAMDLDHFKRINDQFGHAVGDETLCRFVAVAIGQLRGNDILCRFGGEEFVALLPETGTEAAWVVGERLRLALTAADAIAAGPPLTVSMGIAELQPTDTMEDTLKRADAALYQAKANGRNRCVMAEPSATAVAVH</sequence>
<comment type="catalytic activity">
    <reaction evidence="2">
        <text>2 GTP = 3',3'-c-di-GMP + 2 diphosphate</text>
        <dbReference type="Rhea" id="RHEA:24898"/>
        <dbReference type="ChEBI" id="CHEBI:33019"/>
        <dbReference type="ChEBI" id="CHEBI:37565"/>
        <dbReference type="ChEBI" id="CHEBI:58805"/>
        <dbReference type="EC" id="2.7.7.65"/>
    </reaction>
</comment>
<keyword evidence="3" id="KW-1133">Transmembrane helix</keyword>
<evidence type="ECO:0000256" key="3">
    <source>
        <dbReference type="SAM" id="Phobius"/>
    </source>
</evidence>
<keyword evidence="3" id="KW-0472">Membrane</keyword>
<dbReference type="InterPro" id="IPR050469">
    <property type="entry name" value="Diguanylate_Cyclase"/>
</dbReference>
<comment type="caution">
    <text evidence="5">The sequence shown here is derived from an EMBL/GenBank/DDBJ whole genome shotgun (WGS) entry which is preliminary data.</text>
</comment>
<dbReference type="SUPFAM" id="SSF55073">
    <property type="entry name" value="Nucleotide cyclase"/>
    <property type="match status" value="1"/>
</dbReference>
<dbReference type="RefSeq" id="WP_163681116.1">
    <property type="nucleotide sequence ID" value="NZ_JAAIYP010000039.1"/>
</dbReference>
<dbReference type="GO" id="GO:0005886">
    <property type="term" value="C:plasma membrane"/>
    <property type="evidence" value="ECO:0007669"/>
    <property type="project" value="TreeGrafter"/>
</dbReference>
<dbReference type="GO" id="GO:0052621">
    <property type="term" value="F:diguanylate cyclase activity"/>
    <property type="evidence" value="ECO:0007669"/>
    <property type="project" value="UniProtKB-EC"/>
</dbReference>
<dbReference type="PANTHER" id="PTHR45138">
    <property type="entry name" value="REGULATORY COMPONENTS OF SENSORY TRANSDUCTION SYSTEM"/>
    <property type="match status" value="1"/>
</dbReference>
<dbReference type="GO" id="GO:0043709">
    <property type="term" value="P:cell adhesion involved in single-species biofilm formation"/>
    <property type="evidence" value="ECO:0007669"/>
    <property type="project" value="TreeGrafter"/>
</dbReference>
<feature type="transmembrane region" description="Helical" evidence="3">
    <location>
        <begin position="188"/>
        <end position="207"/>
    </location>
</feature>
<dbReference type="InterPro" id="IPR029787">
    <property type="entry name" value="Nucleotide_cyclase"/>
</dbReference>
<feature type="transmembrane region" description="Helical" evidence="3">
    <location>
        <begin position="92"/>
        <end position="109"/>
    </location>
</feature>
<dbReference type="EC" id="2.7.7.65" evidence="1"/>
<feature type="domain" description="GGDEF" evidence="4">
    <location>
        <begin position="248"/>
        <end position="378"/>
    </location>
</feature>
<dbReference type="InterPro" id="IPR043128">
    <property type="entry name" value="Rev_trsase/Diguanyl_cyclase"/>
</dbReference>
<dbReference type="FunFam" id="3.30.70.270:FF:000001">
    <property type="entry name" value="Diguanylate cyclase domain protein"/>
    <property type="match status" value="1"/>
</dbReference>
<keyword evidence="3" id="KW-0812">Transmembrane</keyword>
<keyword evidence="6" id="KW-1185">Reference proteome</keyword>
<evidence type="ECO:0000313" key="6">
    <source>
        <dbReference type="Proteomes" id="UP000480684"/>
    </source>
</evidence>
<accession>A0A7C9QV44</accession>